<keyword evidence="6" id="KW-1185">Reference proteome</keyword>
<dbReference type="InterPro" id="IPR017911">
    <property type="entry name" value="MacB-like_ATP-bd"/>
</dbReference>
<dbReference type="Pfam" id="PF00005">
    <property type="entry name" value="ABC_tran"/>
    <property type="match status" value="1"/>
</dbReference>
<dbReference type="InterPro" id="IPR003439">
    <property type="entry name" value="ABC_transporter-like_ATP-bd"/>
</dbReference>
<dbReference type="EMBL" id="JAGKQQ010000001">
    <property type="protein sequence ID" value="MBP3957342.1"/>
    <property type="molecule type" value="Genomic_DNA"/>
</dbReference>
<evidence type="ECO:0000313" key="6">
    <source>
        <dbReference type="Proteomes" id="UP000676565"/>
    </source>
</evidence>
<dbReference type="InterPro" id="IPR015854">
    <property type="entry name" value="ABC_transpr_LolD-like"/>
</dbReference>
<keyword evidence="3 5" id="KW-0067">ATP-binding</keyword>
<dbReference type="SMART" id="SM00382">
    <property type="entry name" value="AAA"/>
    <property type="match status" value="1"/>
</dbReference>
<accession>A0ABS5BV86</accession>
<gene>
    <name evidence="5" type="ORF">J8F10_19020</name>
</gene>
<dbReference type="Gene3D" id="3.40.50.300">
    <property type="entry name" value="P-loop containing nucleotide triphosphate hydrolases"/>
    <property type="match status" value="1"/>
</dbReference>
<sequence length="299" mass="32795">MIPLSRYLGRLFRGEADGGGLSLVQDAPAVICRREPALAGVDLFRSFGSGETRSYALKGVSADFQPGELNLLMGPSGSGKSTLLAVLSGLLRPDTGTVGALGRDVWRMGEDEMERFRLRHCSYIFQGYNLFPALTAREQLEIVLKWGEGCPAREARCRADRVLGQLGLSKKAHLRPAEMSGGEKQRVAIGRALVKNPSFVFADEPTSALDWENGEQVINLLTETARENGAMVLVVTHDPRLTPFADRVFELADGQLQSETEIETESFEAEACVSGLPSAYEHTPLRNNSLRVRLYDPQE</sequence>
<evidence type="ECO:0000256" key="2">
    <source>
        <dbReference type="ARBA" id="ARBA00022741"/>
    </source>
</evidence>
<evidence type="ECO:0000256" key="1">
    <source>
        <dbReference type="ARBA" id="ARBA00022448"/>
    </source>
</evidence>
<proteinExistence type="predicted"/>
<dbReference type="CDD" id="cd03255">
    <property type="entry name" value="ABC_MJ0796_LolCDE_FtsE"/>
    <property type="match status" value="1"/>
</dbReference>
<dbReference type="InterPro" id="IPR017871">
    <property type="entry name" value="ABC_transporter-like_CS"/>
</dbReference>
<keyword evidence="1" id="KW-0813">Transport</keyword>
<evidence type="ECO:0000313" key="5">
    <source>
        <dbReference type="EMBL" id="MBP3957342.1"/>
    </source>
</evidence>
<dbReference type="RefSeq" id="WP_210656303.1">
    <property type="nucleotide sequence ID" value="NZ_JAGKQQ010000001.1"/>
</dbReference>
<evidence type="ECO:0000256" key="3">
    <source>
        <dbReference type="ARBA" id="ARBA00022840"/>
    </source>
</evidence>
<protein>
    <submittedName>
        <fullName evidence="5">ABC transporter ATP-binding protein</fullName>
    </submittedName>
</protein>
<reference evidence="5 6" key="1">
    <citation type="submission" date="2021-04" db="EMBL/GenBank/DDBJ databases">
        <authorList>
            <person name="Ivanova A."/>
        </authorList>
    </citation>
    <scope>NUCLEOTIDE SEQUENCE [LARGE SCALE GENOMIC DNA]</scope>
    <source>
        <strain evidence="5 6">G18</strain>
    </source>
</reference>
<feature type="domain" description="ABC transporter" evidence="4">
    <location>
        <begin position="38"/>
        <end position="278"/>
    </location>
</feature>
<name>A0ABS5BV86_9BACT</name>
<keyword evidence="2" id="KW-0547">Nucleotide-binding</keyword>
<evidence type="ECO:0000259" key="4">
    <source>
        <dbReference type="PROSITE" id="PS50893"/>
    </source>
</evidence>
<dbReference type="PANTHER" id="PTHR24220">
    <property type="entry name" value="IMPORT ATP-BINDING PROTEIN"/>
    <property type="match status" value="1"/>
</dbReference>
<dbReference type="SUPFAM" id="SSF52540">
    <property type="entry name" value="P-loop containing nucleoside triphosphate hydrolases"/>
    <property type="match status" value="1"/>
</dbReference>
<organism evidence="5 6">
    <name type="scientific">Gemmata palustris</name>
    <dbReference type="NCBI Taxonomy" id="2822762"/>
    <lineage>
        <taxon>Bacteria</taxon>
        <taxon>Pseudomonadati</taxon>
        <taxon>Planctomycetota</taxon>
        <taxon>Planctomycetia</taxon>
        <taxon>Gemmatales</taxon>
        <taxon>Gemmataceae</taxon>
        <taxon>Gemmata</taxon>
    </lineage>
</organism>
<dbReference type="InterPro" id="IPR003593">
    <property type="entry name" value="AAA+_ATPase"/>
</dbReference>
<dbReference type="InterPro" id="IPR027417">
    <property type="entry name" value="P-loop_NTPase"/>
</dbReference>
<dbReference type="PROSITE" id="PS50893">
    <property type="entry name" value="ABC_TRANSPORTER_2"/>
    <property type="match status" value="1"/>
</dbReference>
<dbReference type="GO" id="GO:0005524">
    <property type="term" value="F:ATP binding"/>
    <property type="evidence" value="ECO:0007669"/>
    <property type="project" value="UniProtKB-KW"/>
</dbReference>
<dbReference type="PROSITE" id="PS00211">
    <property type="entry name" value="ABC_TRANSPORTER_1"/>
    <property type="match status" value="1"/>
</dbReference>
<dbReference type="Proteomes" id="UP000676565">
    <property type="component" value="Unassembled WGS sequence"/>
</dbReference>
<comment type="caution">
    <text evidence="5">The sequence shown here is derived from an EMBL/GenBank/DDBJ whole genome shotgun (WGS) entry which is preliminary data.</text>
</comment>